<sequence length="375" mass="39891">CDSKSRPPLSGRSLSLPLRAPLLLRAPAGLERAFPRTPKCARCRNHGVLSALKGHKRACRWRDCACARCALIAERQRVMAAQVALRRQQEQESKSRTEGYGQCSGQISQCSLIIFAGDPLNSYMFNGFLITSPAAPLTSPASNSPVLPGEPVKTSGSVSPGLDRLSDRTSSPPSLTSSDQESGSECEKIKAASPDLLSPVVSSRERDPTQILLKIFPHLKPDTVESTLRSCAGDIVKAIEALLASKDEALTPLSESPSPSITRNLLESPESSGTLSSSSAFSPLHTSATKALASDSVYGLSPRFGINPLHLAYSASSTRGALPSFISPYLPGLLPAFPLRTPLHYSFPGMSGELPYQGKDTFTATGLYSSLSHGK</sequence>
<feature type="compositionally biased region" description="Polar residues" evidence="7">
    <location>
        <begin position="253"/>
        <end position="263"/>
    </location>
</feature>
<gene>
    <name evidence="9" type="primary">DMRTA1</name>
</gene>
<protein>
    <recommendedName>
        <fullName evidence="8">DM domain-containing protein</fullName>
    </recommendedName>
</protein>
<reference evidence="9 10" key="1">
    <citation type="submission" date="2020-10" db="EMBL/GenBank/DDBJ databases">
        <title>Pygocentrus nattereri (red-bellied piranha) genome, fPygNat1, primary haplotype.</title>
        <authorList>
            <person name="Myers G."/>
            <person name="Meyer A."/>
            <person name="Karagic N."/>
            <person name="Pippel M."/>
            <person name="Winkler S."/>
            <person name="Tracey A."/>
            <person name="Wood J."/>
            <person name="Formenti G."/>
            <person name="Howe K."/>
            <person name="Fedrigo O."/>
            <person name="Jarvis E.D."/>
        </authorList>
    </citation>
    <scope>NUCLEOTIDE SEQUENCE [LARGE SCALE GENOMIC DNA]</scope>
</reference>
<proteinExistence type="inferred from homology"/>
<reference evidence="9" key="2">
    <citation type="submission" date="2025-08" db="UniProtKB">
        <authorList>
            <consortium name="Ensembl"/>
        </authorList>
    </citation>
    <scope>IDENTIFICATION</scope>
</reference>
<evidence type="ECO:0000313" key="9">
    <source>
        <dbReference type="Ensembl" id="ENSPNAP00000077956.1"/>
    </source>
</evidence>
<dbReference type="GO" id="GO:0000978">
    <property type="term" value="F:RNA polymerase II cis-regulatory region sequence-specific DNA binding"/>
    <property type="evidence" value="ECO:0007669"/>
    <property type="project" value="TreeGrafter"/>
</dbReference>
<dbReference type="AlphaFoldDB" id="A0AAR2LUF5"/>
<dbReference type="InterPro" id="IPR009060">
    <property type="entry name" value="UBA-like_sf"/>
</dbReference>
<dbReference type="SUPFAM" id="SSF46934">
    <property type="entry name" value="UBA-like"/>
    <property type="match status" value="1"/>
</dbReference>
<evidence type="ECO:0000256" key="1">
    <source>
        <dbReference type="ARBA" id="ARBA00006834"/>
    </source>
</evidence>
<keyword evidence="10" id="KW-1185">Reference proteome</keyword>
<evidence type="ECO:0000313" key="10">
    <source>
        <dbReference type="Proteomes" id="UP001501920"/>
    </source>
</evidence>
<dbReference type="Ensembl" id="ENSPNAT00000050140.1">
    <property type="protein sequence ID" value="ENSPNAP00000077956.1"/>
    <property type="gene ID" value="ENSPNAG00000033274.1"/>
</dbReference>
<dbReference type="InterPro" id="IPR005173">
    <property type="entry name" value="DMA"/>
</dbReference>
<dbReference type="PROSITE" id="PS50809">
    <property type="entry name" value="DM_2"/>
    <property type="match status" value="1"/>
</dbReference>
<dbReference type="PANTHER" id="PTHR12322:SF71">
    <property type="entry name" value="DOUBLESEX- AND MAB-3-RELATED TRANSCRIPTION FACTOR A1"/>
    <property type="match status" value="1"/>
</dbReference>
<dbReference type="Pfam" id="PF00751">
    <property type="entry name" value="DM"/>
    <property type="match status" value="1"/>
</dbReference>
<dbReference type="FunFam" id="4.10.1040.10:FF:000001">
    <property type="entry name" value="doublesex- and mab-3-related transcription factor 1"/>
    <property type="match status" value="1"/>
</dbReference>
<dbReference type="GO" id="GO:0000981">
    <property type="term" value="F:DNA-binding transcription factor activity, RNA polymerase II-specific"/>
    <property type="evidence" value="ECO:0007669"/>
    <property type="project" value="TreeGrafter"/>
</dbReference>
<comment type="similarity">
    <text evidence="1">Belongs to the DMRT family.</text>
</comment>
<accession>A0AAR2LUF5</accession>
<dbReference type="Proteomes" id="UP001501920">
    <property type="component" value="Chromosome 22"/>
</dbReference>
<dbReference type="PANTHER" id="PTHR12322">
    <property type="entry name" value="DOUBLESEX AND MAB-3 RELATED TRANSCRIPTION FACTOR DMRT"/>
    <property type="match status" value="1"/>
</dbReference>
<dbReference type="GO" id="GO:0005634">
    <property type="term" value="C:nucleus"/>
    <property type="evidence" value="ECO:0007669"/>
    <property type="project" value="UniProtKB-SubCell"/>
</dbReference>
<dbReference type="GO" id="GO:0007548">
    <property type="term" value="P:sex differentiation"/>
    <property type="evidence" value="ECO:0007669"/>
    <property type="project" value="TreeGrafter"/>
</dbReference>
<feature type="DNA-binding region" description="DM" evidence="6">
    <location>
        <begin position="40"/>
        <end position="87"/>
    </location>
</feature>
<feature type="region of interest" description="Disordered" evidence="7">
    <location>
        <begin position="139"/>
        <end position="189"/>
    </location>
</feature>
<dbReference type="Pfam" id="PF20624">
    <property type="entry name" value="DMRT5_DMB"/>
    <property type="match status" value="1"/>
</dbReference>
<dbReference type="InterPro" id="IPR046472">
    <property type="entry name" value="DMRT5_1_DMB_dom"/>
</dbReference>
<feature type="region of interest" description="Disordered" evidence="7">
    <location>
        <begin position="250"/>
        <end position="281"/>
    </location>
</feature>
<dbReference type="SUPFAM" id="SSF82927">
    <property type="entry name" value="Cysteine-rich DNA binding domain, (DM domain)"/>
    <property type="match status" value="1"/>
</dbReference>
<evidence type="ECO:0000256" key="2">
    <source>
        <dbReference type="ARBA" id="ARBA00022723"/>
    </source>
</evidence>
<dbReference type="GO" id="GO:0046872">
    <property type="term" value="F:metal ion binding"/>
    <property type="evidence" value="ECO:0007669"/>
    <property type="project" value="UniProtKB-KW"/>
</dbReference>
<feature type="compositionally biased region" description="Low complexity" evidence="7">
    <location>
        <begin position="265"/>
        <end position="281"/>
    </location>
</feature>
<dbReference type="Gene3D" id="4.10.1040.10">
    <property type="entry name" value="DM DNA-binding domain"/>
    <property type="match status" value="1"/>
</dbReference>
<dbReference type="InterPro" id="IPR036407">
    <property type="entry name" value="DM_DNA-bd_sf"/>
</dbReference>
<comment type="subcellular location">
    <subcellularLocation>
        <location evidence="6">Nucleus</location>
    </subcellularLocation>
</comment>
<dbReference type="InterPro" id="IPR001275">
    <property type="entry name" value="DM_DNA-bd"/>
</dbReference>
<dbReference type="PROSITE" id="PS40000">
    <property type="entry name" value="DM_1"/>
    <property type="match status" value="1"/>
</dbReference>
<evidence type="ECO:0000259" key="8">
    <source>
        <dbReference type="PROSITE" id="PS50809"/>
    </source>
</evidence>
<keyword evidence="5 6" id="KW-0539">Nucleus</keyword>
<dbReference type="GeneTree" id="ENSGT00940000160640"/>
<keyword evidence="2 6" id="KW-0479">Metal-binding</keyword>
<feature type="domain" description="DM" evidence="8">
    <location>
        <begin position="40"/>
        <end position="87"/>
    </location>
</feature>
<reference evidence="9" key="3">
    <citation type="submission" date="2025-09" db="UniProtKB">
        <authorList>
            <consortium name="Ensembl"/>
        </authorList>
    </citation>
    <scope>IDENTIFICATION</scope>
</reference>
<evidence type="ECO:0000256" key="5">
    <source>
        <dbReference type="ARBA" id="ARBA00023242"/>
    </source>
</evidence>
<organism evidence="9 10">
    <name type="scientific">Pygocentrus nattereri</name>
    <name type="common">Red-bellied piranha</name>
    <dbReference type="NCBI Taxonomy" id="42514"/>
    <lineage>
        <taxon>Eukaryota</taxon>
        <taxon>Metazoa</taxon>
        <taxon>Chordata</taxon>
        <taxon>Craniata</taxon>
        <taxon>Vertebrata</taxon>
        <taxon>Euteleostomi</taxon>
        <taxon>Actinopterygii</taxon>
        <taxon>Neopterygii</taxon>
        <taxon>Teleostei</taxon>
        <taxon>Ostariophysi</taxon>
        <taxon>Characiformes</taxon>
        <taxon>Characoidei</taxon>
        <taxon>Pygocentrus</taxon>
    </lineage>
</organism>
<dbReference type="InterPro" id="IPR026607">
    <property type="entry name" value="DMRT"/>
</dbReference>
<keyword evidence="3 6" id="KW-0862">Zinc</keyword>
<evidence type="ECO:0000256" key="4">
    <source>
        <dbReference type="ARBA" id="ARBA00023125"/>
    </source>
</evidence>
<dbReference type="Pfam" id="PF03474">
    <property type="entry name" value="DMA"/>
    <property type="match status" value="1"/>
</dbReference>
<keyword evidence="4 6" id="KW-0238">DNA-binding</keyword>
<evidence type="ECO:0000256" key="7">
    <source>
        <dbReference type="SAM" id="MobiDB-lite"/>
    </source>
</evidence>
<dbReference type="Gene3D" id="1.10.8.10">
    <property type="entry name" value="DNA helicase RuvA subunit, C-terminal domain"/>
    <property type="match status" value="1"/>
</dbReference>
<dbReference type="SMART" id="SM00301">
    <property type="entry name" value="DM"/>
    <property type="match status" value="1"/>
</dbReference>
<evidence type="ECO:0000256" key="6">
    <source>
        <dbReference type="PROSITE-ProRule" id="PRU00070"/>
    </source>
</evidence>
<evidence type="ECO:0000256" key="3">
    <source>
        <dbReference type="ARBA" id="ARBA00022833"/>
    </source>
</evidence>
<feature type="compositionally biased region" description="Polar residues" evidence="7">
    <location>
        <begin position="168"/>
        <end position="183"/>
    </location>
</feature>
<name>A0AAR2LUF5_PYGNA</name>